<feature type="signal peptide" evidence="1">
    <location>
        <begin position="1"/>
        <end position="30"/>
    </location>
</feature>
<evidence type="ECO:0000313" key="3">
    <source>
        <dbReference type="Proteomes" id="UP001630127"/>
    </source>
</evidence>
<evidence type="ECO:0000256" key="1">
    <source>
        <dbReference type="SAM" id="SignalP"/>
    </source>
</evidence>
<feature type="chain" id="PRO_5044877505" description="Pollen Ole e 1 allergen and extensin family protein" evidence="1">
    <location>
        <begin position="31"/>
        <end position="167"/>
    </location>
</feature>
<dbReference type="Proteomes" id="UP001630127">
    <property type="component" value="Unassembled WGS sequence"/>
</dbReference>
<sequence>MGCGDHQTLFLPLALLLLAINFSSIRLANGNVHETVGGARVSGQLACTPNGNPPAIGPFPPVVGATVTVSCNATTNLTGHAITNENGLFNVTLAPLVNVNLNLTVNTSFGFLLPDCFTTVRLPVKGCSLLPRVGVLRGPIFSLGVILDEVLGLALFFLTGEFRFSPR</sequence>
<organism evidence="2 3">
    <name type="scientific">Cinchona calisaya</name>
    <dbReference type="NCBI Taxonomy" id="153742"/>
    <lineage>
        <taxon>Eukaryota</taxon>
        <taxon>Viridiplantae</taxon>
        <taxon>Streptophyta</taxon>
        <taxon>Embryophyta</taxon>
        <taxon>Tracheophyta</taxon>
        <taxon>Spermatophyta</taxon>
        <taxon>Magnoliopsida</taxon>
        <taxon>eudicotyledons</taxon>
        <taxon>Gunneridae</taxon>
        <taxon>Pentapetalae</taxon>
        <taxon>asterids</taxon>
        <taxon>lamiids</taxon>
        <taxon>Gentianales</taxon>
        <taxon>Rubiaceae</taxon>
        <taxon>Cinchonoideae</taxon>
        <taxon>Cinchoneae</taxon>
        <taxon>Cinchona</taxon>
    </lineage>
</organism>
<name>A0ABD3B1Q9_9GENT</name>
<dbReference type="PANTHER" id="PTHR34458:SF11">
    <property type="entry name" value="MD-2-RELATED LIPID-RECOGNITION DOMAIN-CONTAINING PROTEIN"/>
    <property type="match status" value="1"/>
</dbReference>
<dbReference type="EMBL" id="JBJUIK010000001">
    <property type="protein sequence ID" value="KAL3537391.1"/>
    <property type="molecule type" value="Genomic_DNA"/>
</dbReference>
<gene>
    <name evidence="2" type="ORF">ACH5RR_000757</name>
</gene>
<keyword evidence="3" id="KW-1185">Reference proteome</keyword>
<dbReference type="AlphaFoldDB" id="A0ABD3B1Q9"/>
<evidence type="ECO:0008006" key="4">
    <source>
        <dbReference type="Google" id="ProtNLM"/>
    </source>
</evidence>
<dbReference type="InterPro" id="IPR040404">
    <property type="entry name" value="Phylloplanin-like"/>
</dbReference>
<evidence type="ECO:0000313" key="2">
    <source>
        <dbReference type="EMBL" id="KAL3537391.1"/>
    </source>
</evidence>
<reference evidence="2 3" key="1">
    <citation type="submission" date="2024-11" db="EMBL/GenBank/DDBJ databases">
        <title>A near-complete genome assembly of Cinchona calisaya.</title>
        <authorList>
            <person name="Lian D.C."/>
            <person name="Zhao X.W."/>
            <person name="Wei L."/>
        </authorList>
    </citation>
    <scope>NUCLEOTIDE SEQUENCE [LARGE SCALE GENOMIC DNA]</scope>
    <source>
        <tissue evidence="2">Nenye</tissue>
    </source>
</reference>
<protein>
    <recommendedName>
        <fullName evidence="4">Pollen Ole e 1 allergen and extensin family protein</fullName>
    </recommendedName>
</protein>
<dbReference type="PANTHER" id="PTHR34458">
    <property type="entry name" value="POLLEN OLE E 1 ALLERGEN AND EXTENSIN FAMILY PROTEIN-RELATED"/>
    <property type="match status" value="1"/>
</dbReference>
<proteinExistence type="predicted"/>
<accession>A0ABD3B1Q9</accession>
<comment type="caution">
    <text evidence="2">The sequence shown here is derived from an EMBL/GenBank/DDBJ whole genome shotgun (WGS) entry which is preliminary data.</text>
</comment>
<keyword evidence="1" id="KW-0732">Signal</keyword>